<protein>
    <submittedName>
        <fullName evidence="2">Uncharacterized protein</fullName>
    </submittedName>
</protein>
<reference evidence="3" key="1">
    <citation type="submission" date="2003-06" db="EMBL/GenBank/DDBJ databases">
        <title>The complete genome sequence of Haemophilus ducreyi.</title>
        <authorList>
            <person name="Munson R.S. Jr."/>
            <person name="Ray W.C."/>
            <person name="Mahairas G."/>
            <person name="Sabo P."/>
            <person name="Mungur R."/>
            <person name="Johnson L."/>
            <person name="Nguyen D."/>
            <person name="Wang J."/>
            <person name="Forst C."/>
            <person name="Hood L."/>
        </authorList>
    </citation>
    <scope>NUCLEOTIDE SEQUENCE [LARGE SCALE GENOMIC DNA]</scope>
    <source>
        <strain evidence="3">35000HP / ATCC 700724</strain>
    </source>
</reference>
<dbReference type="STRING" id="233412.HD_0704"/>
<evidence type="ECO:0000256" key="1">
    <source>
        <dbReference type="SAM" id="Phobius"/>
    </source>
</evidence>
<organism evidence="2 3">
    <name type="scientific">Haemophilus ducreyi (strain 35000HP / ATCC 700724)</name>
    <dbReference type="NCBI Taxonomy" id="233412"/>
    <lineage>
        <taxon>Bacteria</taxon>
        <taxon>Pseudomonadati</taxon>
        <taxon>Pseudomonadota</taxon>
        <taxon>Gammaproteobacteria</taxon>
        <taxon>Pasteurellales</taxon>
        <taxon>Pasteurellaceae</taxon>
        <taxon>Haemophilus</taxon>
    </lineage>
</organism>
<sequence length="63" mass="7591">MQYKNNCRFYLKFSLLQKIISQSGLFRAFFYKKIKKRPLNLVKLAFVYSLVPIIFMLEAFYAV</sequence>
<name>Q7VN72_HAEDU</name>
<evidence type="ECO:0000313" key="3">
    <source>
        <dbReference type="Proteomes" id="UP000001022"/>
    </source>
</evidence>
<feature type="transmembrane region" description="Helical" evidence="1">
    <location>
        <begin position="41"/>
        <end position="62"/>
    </location>
</feature>
<keyword evidence="3" id="KW-1185">Reference proteome</keyword>
<dbReference type="Proteomes" id="UP000001022">
    <property type="component" value="Chromosome"/>
</dbReference>
<keyword evidence="1" id="KW-0472">Membrane</keyword>
<proteinExistence type="predicted"/>
<evidence type="ECO:0000313" key="2">
    <source>
        <dbReference type="EMBL" id="AAP95620.1"/>
    </source>
</evidence>
<dbReference type="KEGG" id="hdu:HD_0704"/>
<accession>Q7VN72</accession>
<dbReference type="EMBL" id="AE017143">
    <property type="protein sequence ID" value="AAP95620.1"/>
    <property type="molecule type" value="Genomic_DNA"/>
</dbReference>
<gene>
    <name evidence="2" type="ordered locus">HD_0704</name>
</gene>
<dbReference type="AlphaFoldDB" id="Q7VN72"/>
<keyword evidence="1" id="KW-1133">Transmembrane helix</keyword>
<keyword evidence="1" id="KW-0812">Transmembrane</keyword>
<dbReference type="HOGENOM" id="CLU_2879591_0_0_6"/>